<dbReference type="PANTHER" id="PTHR22600:SF57">
    <property type="entry name" value="BETA-N-ACETYLHEXOSAMINIDASE"/>
    <property type="match status" value="1"/>
</dbReference>
<comment type="similarity">
    <text evidence="2">Belongs to the glycosyl hydrolase 20 family.</text>
</comment>
<proteinExistence type="inferred from homology"/>
<comment type="catalytic activity">
    <reaction evidence="1">
        <text>Hydrolysis of terminal non-reducing N-acetyl-D-hexosamine residues in N-acetyl-beta-D-hexosaminides.</text>
        <dbReference type="EC" id="3.2.1.52"/>
    </reaction>
</comment>
<dbReference type="InterPro" id="IPR029018">
    <property type="entry name" value="Hex-like_dom2"/>
</dbReference>
<dbReference type="PANTHER" id="PTHR22600">
    <property type="entry name" value="BETA-HEXOSAMINIDASE"/>
    <property type="match status" value="1"/>
</dbReference>
<evidence type="ECO:0000256" key="2">
    <source>
        <dbReference type="ARBA" id="ARBA00006285"/>
    </source>
</evidence>
<dbReference type="SUPFAM" id="SSF51445">
    <property type="entry name" value="(Trans)glycosidases"/>
    <property type="match status" value="1"/>
</dbReference>
<dbReference type="EMBL" id="JACZDF010000003">
    <property type="protein sequence ID" value="MBD9699316.1"/>
    <property type="molecule type" value="Genomic_DNA"/>
</dbReference>
<dbReference type="Pfam" id="PF00728">
    <property type="entry name" value="Glyco_hydro_20"/>
    <property type="match status" value="1"/>
</dbReference>
<gene>
    <name evidence="8" type="ORF">IGS67_07400</name>
</gene>
<dbReference type="RefSeq" id="WP_192279269.1">
    <property type="nucleotide sequence ID" value="NZ_JACZDF010000003.1"/>
</dbReference>
<dbReference type="Gene3D" id="3.20.20.80">
    <property type="entry name" value="Glycosidases"/>
    <property type="match status" value="1"/>
</dbReference>
<organism evidence="8 9">
    <name type="scientific">Flavimobilis rhizosphaerae</name>
    <dbReference type="NCBI Taxonomy" id="2775421"/>
    <lineage>
        <taxon>Bacteria</taxon>
        <taxon>Bacillati</taxon>
        <taxon>Actinomycetota</taxon>
        <taxon>Actinomycetes</taxon>
        <taxon>Micrococcales</taxon>
        <taxon>Jonesiaceae</taxon>
        <taxon>Flavimobilis</taxon>
    </lineage>
</organism>
<keyword evidence="9" id="KW-1185">Reference proteome</keyword>
<sequence length="473" mass="51589">MSNRPALLPAPRRNVLTGASRTITADEVIALADALRPWAPHAARRATELSATLASGAGAGDVTASTDTTLDVEGYHLAVTDDALTLSAADAPGAYWAVTTLAQLVDADASTVTLGEIDDAPTYPHRGLLLDVARHFYGPEHLRRLVDLISELRLNSLHLHLTDDQGWRLEIPSRPLLTELGATTDCSEGPGGFLTLAEYVELQEYAAARHVEIVPEIDLPGHTHALLVAYPEASQDGATREPYTGTEVGFSTVDLTSDASWDLVTDIVRTVAEHTLGDRIHLGGDECLTLDAQDYGVYVTRLAALGVSTGKHLTMWQEALHGDLPTGSWLQYWTHRVDREKFAGRVEELDLRVVSSPAPKAYLDMFHDEHQVVGQDWAGYIDLRTAYDWDPVAELPGVPAERVIGVETALWTETVRNWGDVTYQLLPRIAAEASVAWGSPRDFDAFEQDVTVHVARWEAAGEVVHRPGDRRGA</sequence>
<evidence type="ECO:0000259" key="7">
    <source>
        <dbReference type="Pfam" id="PF02838"/>
    </source>
</evidence>
<protein>
    <recommendedName>
        <fullName evidence="3">beta-N-acetylhexosaminidase</fullName>
        <ecNumber evidence="3">3.2.1.52</ecNumber>
    </recommendedName>
</protein>
<dbReference type="InterPro" id="IPR017853">
    <property type="entry name" value="GH"/>
</dbReference>
<evidence type="ECO:0000256" key="5">
    <source>
        <dbReference type="ARBA" id="ARBA00023295"/>
    </source>
</evidence>
<evidence type="ECO:0000259" key="6">
    <source>
        <dbReference type="Pfam" id="PF00728"/>
    </source>
</evidence>
<accession>A0ABR9DQC5</accession>
<dbReference type="Proteomes" id="UP000642107">
    <property type="component" value="Unassembled WGS sequence"/>
</dbReference>
<comment type="caution">
    <text evidence="8">The sequence shown here is derived from an EMBL/GenBank/DDBJ whole genome shotgun (WGS) entry which is preliminary data.</text>
</comment>
<name>A0ABR9DQC5_9MICO</name>
<dbReference type="InterPro" id="IPR025705">
    <property type="entry name" value="Beta_hexosaminidase_sua/sub"/>
</dbReference>
<feature type="domain" description="Beta-hexosaminidase bacterial type N-terminal" evidence="7">
    <location>
        <begin position="11"/>
        <end position="120"/>
    </location>
</feature>
<dbReference type="SUPFAM" id="SSF55545">
    <property type="entry name" value="beta-N-acetylhexosaminidase-like domain"/>
    <property type="match status" value="1"/>
</dbReference>
<dbReference type="InterPro" id="IPR015883">
    <property type="entry name" value="Glyco_hydro_20_cat"/>
</dbReference>
<evidence type="ECO:0000256" key="4">
    <source>
        <dbReference type="ARBA" id="ARBA00022801"/>
    </source>
</evidence>
<dbReference type="EC" id="3.2.1.52" evidence="3"/>
<dbReference type="Pfam" id="PF02838">
    <property type="entry name" value="Glyco_hydro_20b"/>
    <property type="match status" value="1"/>
</dbReference>
<evidence type="ECO:0000256" key="1">
    <source>
        <dbReference type="ARBA" id="ARBA00001231"/>
    </source>
</evidence>
<keyword evidence="5" id="KW-0326">Glycosidase</keyword>
<dbReference type="InterPro" id="IPR015882">
    <property type="entry name" value="HEX_bac_N"/>
</dbReference>
<evidence type="ECO:0000313" key="9">
    <source>
        <dbReference type="Proteomes" id="UP000642107"/>
    </source>
</evidence>
<evidence type="ECO:0000256" key="3">
    <source>
        <dbReference type="ARBA" id="ARBA00012663"/>
    </source>
</evidence>
<reference evidence="8 9" key="1">
    <citation type="submission" date="2020-09" db="EMBL/GenBank/DDBJ databases">
        <title>Flavimobilis rhizosphaerae sp. nov., isolated from rhizosphere soil of Spartina alterniflora.</title>
        <authorList>
            <person name="Hanqin C."/>
        </authorList>
    </citation>
    <scope>NUCLEOTIDE SEQUENCE [LARGE SCALE GENOMIC DNA]</scope>
    <source>
        <strain evidence="8 9">GY 10621</strain>
    </source>
</reference>
<dbReference type="PRINTS" id="PR00738">
    <property type="entry name" value="GLHYDRLASE20"/>
</dbReference>
<dbReference type="Gene3D" id="3.30.379.10">
    <property type="entry name" value="Chitobiase/beta-hexosaminidase domain 2-like"/>
    <property type="match status" value="1"/>
</dbReference>
<feature type="domain" description="Glycoside hydrolase family 20 catalytic" evidence="6">
    <location>
        <begin position="123"/>
        <end position="438"/>
    </location>
</feature>
<keyword evidence="4" id="KW-0378">Hydrolase</keyword>
<evidence type="ECO:0000313" key="8">
    <source>
        <dbReference type="EMBL" id="MBD9699316.1"/>
    </source>
</evidence>